<dbReference type="PANTHER" id="PTHR14187">
    <property type="entry name" value="ALPHA KINASE/ELONGATION FACTOR 2 KINASE"/>
    <property type="match status" value="1"/>
</dbReference>
<accession>A0A397STN1</accession>
<proteinExistence type="predicted"/>
<dbReference type="SUPFAM" id="SSF53067">
    <property type="entry name" value="Actin-like ATPase domain"/>
    <property type="match status" value="1"/>
</dbReference>
<evidence type="ECO:0000313" key="2">
    <source>
        <dbReference type="Proteomes" id="UP000265703"/>
    </source>
</evidence>
<dbReference type="OrthoDB" id="2963168at2759"/>
<keyword evidence="2" id="KW-1185">Reference proteome</keyword>
<dbReference type="AlphaFoldDB" id="A0A397STN1"/>
<dbReference type="PANTHER" id="PTHR14187:SF5">
    <property type="entry name" value="HEAT SHOCK 70 KDA PROTEIN 12A"/>
    <property type="match status" value="1"/>
</dbReference>
<gene>
    <name evidence="1" type="ORF">C1645_776176</name>
</gene>
<evidence type="ECO:0000313" key="1">
    <source>
        <dbReference type="EMBL" id="RIA87946.1"/>
    </source>
</evidence>
<sequence length="177" mass="20690">MYWEDYRCVVGIDFGITNSGFAYVHPANKEYISYGELQGFEIKVPTALLYDNEFKNVQSWGFRALKQHRGCKLTKKVYNKPVELFLSHLGKMPINPLPTGLDYKKAITDYLHEFSYCVKQHIWRYVDFLTQVLIVLTVPVEFDDDAIAILRDCVFKAGLLKDKYSQNLQFITECMYM</sequence>
<comment type="caution">
    <text evidence="1">The sequence shown here is derived from an EMBL/GenBank/DDBJ whole genome shotgun (WGS) entry which is preliminary data.</text>
</comment>
<dbReference type="Proteomes" id="UP000265703">
    <property type="component" value="Unassembled WGS sequence"/>
</dbReference>
<dbReference type="Gene3D" id="3.30.420.40">
    <property type="match status" value="1"/>
</dbReference>
<dbReference type="STRING" id="658196.A0A397STN1"/>
<name>A0A397STN1_9GLOM</name>
<reference evidence="1 2" key="1">
    <citation type="submission" date="2018-06" db="EMBL/GenBank/DDBJ databases">
        <title>Comparative genomics reveals the genomic features of Rhizophagus irregularis, R. cerebriforme, R. diaphanum and Gigaspora rosea, and their symbiotic lifestyle signature.</title>
        <authorList>
            <person name="Morin E."/>
            <person name="San Clemente H."/>
            <person name="Chen E.C.H."/>
            <person name="De La Providencia I."/>
            <person name="Hainaut M."/>
            <person name="Kuo A."/>
            <person name="Kohler A."/>
            <person name="Murat C."/>
            <person name="Tang N."/>
            <person name="Roy S."/>
            <person name="Loubradou J."/>
            <person name="Henrissat B."/>
            <person name="Grigoriev I.V."/>
            <person name="Corradi N."/>
            <person name="Roux C."/>
            <person name="Martin F.M."/>
        </authorList>
    </citation>
    <scope>NUCLEOTIDE SEQUENCE [LARGE SCALE GENOMIC DNA]</scope>
    <source>
        <strain evidence="1 2">DAOM 227022</strain>
    </source>
</reference>
<protein>
    <submittedName>
        <fullName evidence="1">Uncharacterized protein</fullName>
    </submittedName>
</protein>
<dbReference type="InterPro" id="IPR043129">
    <property type="entry name" value="ATPase_NBD"/>
</dbReference>
<organism evidence="1 2">
    <name type="scientific">Glomus cerebriforme</name>
    <dbReference type="NCBI Taxonomy" id="658196"/>
    <lineage>
        <taxon>Eukaryota</taxon>
        <taxon>Fungi</taxon>
        <taxon>Fungi incertae sedis</taxon>
        <taxon>Mucoromycota</taxon>
        <taxon>Glomeromycotina</taxon>
        <taxon>Glomeromycetes</taxon>
        <taxon>Glomerales</taxon>
        <taxon>Glomeraceae</taxon>
        <taxon>Glomus</taxon>
    </lineage>
</organism>
<dbReference type="EMBL" id="QKYT01000286">
    <property type="protein sequence ID" value="RIA87946.1"/>
    <property type="molecule type" value="Genomic_DNA"/>
</dbReference>